<feature type="transmembrane region" description="Helical" evidence="5">
    <location>
        <begin position="392"/>
        <end position="411"/>
    </location>
</feature>
<dbReference type="InterPro" id="IPR011701">
    <property type="entry name" value="MFS"/>
</dbReference>
<feature type="transmembrane region" description="Helical" evidence="5">
    <location>
        <begin position="24"/>
        <end position="49"/>
    </location>
</feature>
<dbReference type="InterPro" id="IPR005829">
    <property type="entry name" value="Sugar_transporter_CS"/>
</dbReference>
<dbReference type="EMBL" id="AP018823">
    <property type="protein sequence ID" value="BBF85748.1"/>
    <property type="molecule type" value="Genomic_DNA"/>
</dbReference>
<feature type="transmembrane region" description="Helical" evidence="5">
    <location>
        <begin position="326"/>
        <end position="342"/>
    </location>
</feature>
<feature type="transmembrane region" description="Helical" evidence="5">
    <location>
        <begin position="259"/>
        <end position="279"/>
    </location>
</feature>
<dbReference type="PANTHER" id="PTHR23508">
    <property type="entry name" value="CARBOXYLIC ACID TRANSPORTER PROTEIN HOMOLOG"/>
    <property type="match status" value="1"/>
</dbReference>
<keyword evidence="4 5" id="KW-0472">Membrane</keyword>
<dbReference type="PROSITE" id="PS00217">
    <property type="entry name" value="SUGAR_TRANSPORT_2"/>
    <property type="match status" value="1"/>
</dbReference>
<name>A0A3G9GD23_9NEIS</name>
<dbReference type="PANTHER" id="PTHR23508:SF10">
    <property type="entry name" value="CARBOXYLIC ACID TRANSPORTER PROTEIN HOMOLOG"/>
    <property type="match status" value="1"/>
</dbReference>
<feature type="transmembrane region" description="Helical" evidence="5">
    <location>
        <begin position="178"/>
        <end position="200"/>
    </location>
</feature>
<keyword evidence="2 5" id="KW-0812">Transmembrane</keyword>
<protein>
    <submittedName>
        <fullName evidence="7">4-hydroxybenzoate transporter</fullName>
    </submittedName>
</protein>
<dbReference type="AlphaFoldDB" id="A0A3G9GD23"/>
<dbReference type="GO" id="GO:0046943">
    <property type="term" value="F:carboxylic acid transmembrane transporter activity"/>
    <property type="evidence" value="ECO:0007669"/>
    <property type="project" value="TreeGrafter"/>
</dbReference>
<accession>A0A3G9GD23</accession>
<dbReference type="OrthoDB" id="7066727at2"/>
<keyword evidence="8" id="KW-1185">Reference proteome</keyword>
<evidence type="ECO:0000259" key="6">
    <source>
        <dbReference type="PROSITE" id="PS50850"/>
    </source>
</evidence>
<dbReference type="GO" id="GO:0005886">
    <property type="term" value="C:plasma membrane"/>
    <property type="evidence" value="ECO:0007669"/>
    <property type="project" value="TreeGrafter"/>
</dbReference>
<proteinExistence type="predicted"/>
<dbReference type="CDD" id="cd17365">
    <property type="entry name" value="MFS_PcaK_like"/>
    <property type="match status" value="1"/>
</dbReference>
<feature type="domain" description="Major facilitator superfamily (MFS) profile" evidence="6">
    <location>
        <begin position="26"/>
        <end position="437"/>
    </location>
</feature>
<comment type="subcellular location">
    <subcellularLocation>
        <location evidence="1">Membrane</location>
        <topology evidence="1">Multi-pass membrane protein</topology>
    </subcellularLocation>
</comment>
<feature type="transmembrane region" description="Helical" evidence="5">
    <location>
        <begin position="150"/>
        <end position="172"/>
    </location>
</feature>
<dbReference type="RefSeq" id="WP_089083755.1">
    <property type="nucleotide sequence ID" value="NZ_AP018823.1"/>
</dbReference>
<evidence type="ECO:0000256" key="3">
    <source>
        <dbReference type="ARBA" id="ARBA00022989"/>
    </source>
</evidence>
<feature type="transmembrane region" description="Helical" evidence="5">
    <location>
        <begin position="117"/>
        <end position="138"/>
    </location>
</feature>
<dbReference type="InterPro" id="IPR036259">
    <property type="entry name" value="MFS_trans_sf"/>
</dbReference>
<evidence type="ECO:0000256" key="1">
    <source>
        <dbReference type="ARBA" id="ARBA00004141"/>
    </source>
</evidence>
<evidence type="ECO:0000256" key="4">
    <source>
        <dbReference type="ARBA" id="ARBA00023136"/>
    </source>
</evidence>
<sequence>MSNASNVINVRSLIDDRPINRFQWLVVFFGFCIIAADGFDVAIMGFIAPELKRLWHVTNPQLAPVLSAALAGLTLGALFAGPLADYLGRKVVLVLSVFFFGFWTLVTATSTDVTHLVIFRFLTGLGLGAAMPNVGTLVSEFAPERRRSFLVTVVFCGFTVGAAGGGFLSAWMIPHFGWQSVLIFGGVLPIAVSIALLLFLPESVRFLVVRNAPAARIAKIVQRLAPDLSLKDASFTMGNADAPAKENSIRTVLSRQYRFGSFMLWLGYFMALFVVYLMGSWMPTLVKESGYTLADAAFIAAFFQFGGPAGSLFMGWCMDRANPHKVLATTYALGALLLFGFTSVAQHLPLLCALTFAVGFCFNGANTGMNALSAGFYPTAARATGSSWMHGVGRIGAVLSAFAGGQMLAWGWTFSQVFAALAVPAGIIVLSLLLKNMASKGLPVQVVGAASKAMHH</sequence>
<dbReference type="STRING" id="332411.VI06_01100"/>
<gene>
    <name evidence="7" type="ORF">DLM_2133</name>
</gene>
<reference evidence="8" key="1">
    <citation type="journal article" date="2017" name="Biotechnol. Biofuels">
        <title>Evaluation of environmental bacterial communities as a factor affecting the growth of duckweed Lemna minor.</title>
        <authorList>
            <person name="Ishizawa H."/>
            <person name="Kuroda M."/>
            <person name="Morikawa M."/>
            <person name="Ike M."/>
        </authorList>
    </citation>
    <scope>NUCLEOTIDE SEQUENCE [LARGE SCALE GENOMIC DNA]</scope>
    <source>
        <strain evidence="8">H3</strain>
    </source>
</reference>
<feature type="transmembrane region" description="Helical" evidence="5">
    <location>
        <begin position="417"/>
        <end position="434"/>
    </location>
</feature>
<evidence type="ECO:0000256" key="5">
    <source>
        <dbReference type="SAM" id="Phobius"/>
    </source>
</evidence>
<dbReference type="PROSITE" id="PS50850">
    <property type="entry name" value="MFS"/>
    <property type="match status" value="1"/>
</dbReference>
<dbReference type="KEGG" id="amah:DLM_2133"/>
<dbReference type="InterPro" id="IPR020846">
    <property type="entry name" value="MFS_dom"/>
</dbReference>
<reference evidence="8" key="3">
    <citation type="journal article" date="2017" name="Plant Physiol. Biochem.">
        <title>Differential oxidative and antioxidative response of duckweed Lemna minor toward plant growth promoting/inhibiting bacteria.</title>
        <authorList>
            <person name="Ishizawa H."/>
            <person name="Kuroda M."/>
            <person name="Morikawa M."/>
            <person name="Ike M."/>
        </authorList>
    </citation>
    <scope>NUCLEOTIDE SEQUENCE [LARGE SCALE GENOMIC DNA]</scope>
    <source>
        <strain evidence="8">H3</strain>
    </source>
</reference>
<organism evidence="7 8">
    <name type="scientific">Aquitalea magnusonii</name>
    <dbReference type="NCBI Taxonomy" id="332411"/>
    <lineage>
        <taxon>Bacteria</taxon>
        <taxon>Pseudomonadati</taxon>
        <taxon>Pseudomonadota</taxon>
        <taxon>Betaproteobacteria</taxon>
        <taxon>Neisseriales</taxon>
        <taxon>Chromobacteriaceae</taxon>
        <taxon>Aquitalea</taxon>
    </lineage>
</organism>
<dbReference type="Gene3D" id="1.20.1250.20">
    <property type="entry name" value="MFS general substrate transporter like domains"/>
    <property type="match status" value="1"/>
</dbReference>
<evidence type="ECO:0000313" key="8">
    <source>
        <dbReference type="Proteomes" id="UP000198290"/>
    </source>
</evidence>
<feature type="transmembrane region" description="Helical" evidence="5">
    <location>
        <begin position="61"/>
        <end position="84"/>
    </location>
</feature>
<dbReference type="Proteomes" id="UP000198290">
    <property type="component" value="Chromosome"/>
</dbReference>
<dbReference type="SUPFAM" id="SSF103473">
    <property type="entry name" value="MFS general substrate transporter"/>
    <property type="match status" value="1"/>
</dbReference>
<reference evidence="7 8" key="2">
    <citation type="journal article" date="2017" name="Genome Announc.">
        <title>Draft genome sequence of Aquitalea magnusonii strain H3, a plant growth-promoting bacterium of duckweed Lemna minor.</title>
        <authorList>
            <person name="Ishizawa H."/>
            <person name="Kuroda M."/>
            <person name="Ike M."/>
        </authorList>
    </citation>
    <scope>NUCLEOTIDE SEQUENCE [LARGE SCALE GENOMIC DNA]</scope>
    <source>
        <strain evidence="7 8">H3</strain>
    </source>
</reference>
<feature type="transmembrane region" description="Helical" evidence="5">
    <location>
        <begin position="348"/>
        <end position="372"/>
    </location>
</feature>
<evidence type="ECO:0000313" key="7">
    <source>
        <dbReference type="EMBL" id="BBF85748.1"/>
    </source>
</evidence>
<feature type="transmembrane region" description="Helical" evidence="5">
    <location>
        <begin position="91"/>
        <end position="111"/>
    </location>
</feature>
<dbReference type="PROSITE" id="PS00216">
    <property type="entry name" value="SUGAR_TRANSPORT_1"/>
    <property type="match status" value="1"/>
</dbReference>
<feature type="transmembrane region" description="Helical" evidence="5">
    <location>
        <begin position="291"/>
        <end position="314"/>
    </location>
</feature>
<evidence type="ECO:0000256" key="2">
    <source>
        <dbReference type="ARBA" id="ARBA00022692"/>
    </source>
</evidence>
<keyword evidence="3 5" id="KW-1133">Transmembrane helix</keyword>
<dbReference type="Pfam" id="PF07690">
    <property type="entry name" value="MFS_1"/>
    <property type="match status" value="1"/>
</dbReference>